<evidence type="ECO:0000313" key="1">
    <source>
        <dbReference type="EMBL" id="VUX55012.1"/>
    </source>
</evidence>
<accession>A0A7D9H577</accession>
<dbReference type="EMBL" id="LR633966">
    <property type="protein sequence ID" value="VUX55012.1"/>
    <property type="molecule type" value="Genomic_DNA"/>
</dbReference>
<organism evidence="1">
    <name type="scientific">uncultured Woeseiaceae bacterium</name>
    <dbReference type="NCBI Taxonomy" id="1983305"/>
    <lineage>
        <taxon>Bacteria</taxon>
        <taxon>Pseudomonadati</taxon>
        <taxon>Pseudomonadota</taxon>
        <taxon>Gammaproteobacteria</taxon>
        <taxon>Woeseiales</taxon>
        <taxon>Woeseiaceae</taxon>
        <taxon>environmental samples</taxon>
    </lineage>
</organism>
<sequence>MARVIEPECRYGHGPLLERVPDPQPGVKEASRGYYYVPSVTGYNVNMGLGYSFELWECQTCSYIELHDSDVK</sequence>
<proteinExistence type="predicted"/>
<gene>
    <name evidence="1" type="ORF">JTBB02_V1_110004</name>
</gene>
<dbReference type="AlphaFoldDB" id="A0A7D9H577"/>
<name>A0A7D9H577_9GAMM</name>
<protein>
    <submittedName>
        <fullName evidence="1">Uncharacterized protein</fullName>
    </submittedName>
</protein>
<reference evidence="1" key="1">
    <citation type="submission" date="2019-07" db="EMBL/GenBank/DDBJ databases">
        <authorList>
            <person name="Weber M."/>
            <person name="Kostadinov I."/>
            <person name="Kostadinov D I."/>
        </authorList>
    </citation>
    <scope>NUCLEOTIDE SEQUENCE</scope>
    <source>
        <strain evidence="1">Gfbio:sag-sample-b02:053724c1-46a9-4a36-b237-ea2bf867836b</strain>
    </source>
</reference>